<evidence type="ECO:0000256" key="1">
    <source>
        <dbReference type="SAM" id="MobiDB-lite"/>
    </source>
</evidence>
<keyword evidence="3" id="KW-1185">Reference proteome</keyword>
<protein>
    <recommendedName>
        <fullName evidence="4">Transposase</fullName>
    </recommendedName>
</protein>
<proteinExistence type="predicted"/>
<reference evidence="2 3" key="1">
    <citation type="submission" date="2024-03" db="EMBL/GenBank/DDBJ databases">
        <title>Natural products discovery in diverse microorganisms through a two-stage MS feature dereplication strategy.</title>
        <authorList>
            <person name="Zhang R."/>
        </authorList>
    </citation>
    <scope>NUCLEOTIDE SEQUENCE [LARGE SCALE GENOMIC DNA]</scope>
    <source>
        <strain evidence="2 3">18930</strain>
    </source>
</reference>
<gene>
    <name evidence="2" type="ORF">WDS16_06500</name>
</gene>
<sequence length="105" mass="11422">MLSRAAQEMAAEIAGHDWSDAPYRLDRAGHQRSTDTKQTEKVLPGEDADRVRWNVVMVTAQVLLLQDPGMDIVEYAIACGLPRRLTHNSNGKPSGGLSAGLRLPA</sequence>
<dbReference type="EMBL" id="CP147846">
    <property type="protein sequence ID" value="WXG70166.1"/>
    <property type="molecule type" value="Genomic_DNA"/>
</dbReference>
<dbReference type="Proteomes" id="UP001432000">
    <property type="component" value="Chromosome"/>
</dbReference>
<dbReference type="RefSeq" id="WP_338891386.1">
    <property type="nucleotide sequence ID" value="NZ_CP147846.1"/>
</dbReference>
<name>A0ABZ2PR37_9NOCA</name>
<organism evidence="2 3">
    <name type="scientific">Rhodococcus sovatensis</name>
    <dbReference type="NCBI Taxonomy" id="1805840"/>
    <lineage>
        <taxon>Bacteria</taxon>
        <taxon>Bacillati</taxon>
        <taxon>Actinomycetota</taxon>
        <taxon>Actinomycetes</taxon>
        <taxon>Mycobacteriales</taxon>
        <taxon>Nocardiaceae</taxon>
        <taxon>Rhodococcus</taxon>
    </lineage>
</organism>
<evidence type="ECO:0000313" key="3">
    <source>
        <dbReference type="Proteomes" id="UP001432000"/>
    </source>
</evidence>
<accession>A0ABZ2PR37</accession>
<evidence type="ECO:0000313" key="2">
    <source>
        <dbReference type="EMBL" id="WXG70166.1"/>
    </source>
</evidence>
<feature type="region of interest" description="Disordered" evidence="1">
    <location>
        <begin position="84"/>
        <end position="105"/>
    </location>
</feature>
<evidence type="ECO:0008006" key="4">
    <source>
        <dbReference type="Google" id="ProtNLM"/>
    </source>
</evidence>